<dbReference type="PANTHER" id="PTHR24058">
    <property type="entry name" value="DUAL SPECIFICITY PROTEIN KINASE"/>
    <property type="match status" value="1"/>
</dbReference>
<dbReference type="InterPro" id="IPR050494">
    <property type="entry name" value="Ser_Thr_dual-spec_kinase"/>
</dbReference>
<comment type="catalytic activity">
    <reaction evidence="10">
        <text>L-tyrosyl-[protein] + ATP = O-phospho-L-tyrosyl-[protein] + ADP + H(+)</text>
        <dbReference type="Rhea" id="RHEA:10596"/>
        <dbReference type="Rhea" id="RHEA-COMP:10136"/>
        <dbReference type="Rhea" id="RHEA-COMP:20101"/>
        <dbReference type="ChEBI" id="CHEBI:15378"/>
        <dbReference type="ChEBI" id="CHEBI:30616"/>
        <dbReference type="ChEBI" id="CHEBI:46858"/>
        <dbReference type="ChEBI" id="CHEBI:61978"/>
        <dbReference type="ChEBI" id="CHEBI:456216"/>
        <dbReference type="EC" id="2.7.12.1"/>
    </reaction>
</comment>
<evidence type="ECO:0000256" key="6">
    <source>
        <dbReference type="ARBA" id="ARBA00022777"/>
    </source>
</evidence>
<dbReference type="InterPro" id="IPR042521">
    <property type="entry name" value="DYRK"/>
</dbReference>
<dbReference type="GO" id="GO:0004712">
    <property type="term" value="F:protein serine/threonine/tyrosine kinase activity"/>
    <property type="evidence" value="ECO:0007669"/>
    <property type="project" value="UniProtKB-EC"/>
</dbReference>
<comment type="similarity">
    <text evidence="1">Belongs to the protein kinase superfamily. CMGC Ser/Thr protein kinase family. MNB/DYRK subfamily.</text>
</comment>
<dbReference type="SUPFAM" id="SSF56112">
    <property type="entry name" value="Protein kinase-like (PK-like)"/>
    <property type="match status" value="1"/>
</dbReference>
<evidence type="ECO:0000256" key="4">
    <source>
        <dbReference type="ARBA" id="ARBA00022679"/>
    </source>
</evidence>
<evidence type="ECO:0000313" key="13">
    <source>
        <dbReference type="EMBL" id="OMJ66215.1"/>
    </source>
</evidence>
<dbReference type="CDD" id="cd14210">
    <property type="entry name" value="PKc_DYRK"/>
    <property type="match status" value="1"/>
</dbReference>
<dbReference type="InterPro" id="IPR011009">
    <property type="entry name" value="Kinase-like_dom_sf"/>
</dbReference>
<keyword evidence="4" id="KW-0808">Transferase</keyword>
<protein>
    <recommendedName>
        <fullName evidence="2">dual-specificity kinase</fullName>
        <ecNumber evidence="2">2.7.12.1</ecNumber>
    </recommendedName>
</protein>
<keyword evidence="5 11" id="KW-0547">Nucleotide-binding</keyword>
<reference evidence="13 14" key="1">
    <citation type="submission" date="2016-11" db="EMBL/GenBank/DDBJ databases">
        <title>The macronuclear genome of Stentor coeruleus: a giant cell with tiny introns.</title>
        <authorList>
            <person name="Slabodnick M."/>
            <person name="Ruby J.G."/>
            <person name="Reiff S.B."/>
            <person name="Swart E.C."/>
            <person name="Gosai S."/>
            <person name="Prabakaran S."/>
            <person name="Witkowska E."/>
            <person name="Larue G.E."/>
            <person name="Fisher S."/>
            <person name="Freeman R.M."/>
            <person name="Gunawardena J."/>
            <person name="Chu W."/>
            <person name="Stover N.A."/>
            <person name="Gregory B.D."/>
            <person name="Nowacki M."/>
            <person name="Derisi J."/>
            <person name="Roy S.W."/>
            <person name="Marshall W.F."/>
            <person name="Sood P."/>
        </authorList>
    </citation>
    <scope>NUCLEOTIDE SEQUENCE [LARGE SCALE GENOMIC DNA]</scope>
    <source>
        <strain evidence="13">WM001</strain>
    </source>
</reference>
<dbReference type="EC" id="2.7.12.1" evidence="2"/>
<dbReference type="InterPro" id="IPR017441">
    <property type="entry name" value="Protein_kinase_ATP_BS"/>
</dbReference>
<dbReference type="GO" id="GO:0005737">
    <property type="term" value="C:cytoplasm"/>
    <property type="evidence" value="ECO:0007669"/>
    <property type="project" value="TreeGrafter"/>
</dbReference>
<dbReference type="PROSITE" id="PS00107">
    <property type="entry name" value="PROTEIN_KINASE_ATP"/>
    <property type="match status" value="1"/>
</dbReference>
<accession>A0A1R2AP39</accession>
<dbReference type="Proteomes" id="UP000187209">
    <property type="component" value="Unassembled WGS sequence"/>
</dbReference>
<evidence type="ECO:0000256" key="7">
    <source>
        <dbReference type="ARBA" id="ARBA00022840"/>
    </source>
</evidence>
<evidence type="ECO:0000256" key="3">
    <source>
        <dbReference type="ARBA" id="ARBA00022527"/>
    </source>
</evidence>
<dbReference type="AlphaFoldDB" id="A0A1R2AP39"/>
<gene>
    <name evidence="13" type="ORF">SteCoe_37026</name>
</gene>
<proteinExistence type="inferred from homology"/>
<dbReference type="InterPro" id="IPR008271">
    <property type="entry name" value="Ser/Thr_kinase_AS"/>
</dbReference>
<comment type="catalytic activity">
    <reaction evidence="9">
        <text>L-threonyl-[protein] + ATP = O-phospho-L-threonyl-[protein] + ADP + H(+)</text>
        <dbReference type="Rhea" id="RHEA:46608"/>
        <dbReference type="Rhea" id="RHEA-COMP:11060"/>
        <dbReference type="Rhea" id="RHEA-COMP:11605"/>
        <dbReference type="ChEBI" id="CHEBI:15378"/>
        <dbReference type="ChEBI" id="CHEBI:30013"/>
        <dbReference type="ChEBI" id="CHEBI:30616"/>
        <dbReference type="ChEBI" id="CHEBI:61977"/>
        <dbReference type="ChEBI" id="CHEBI:456216"/>
        <dbReference type="EC" id="2.7.12.1"/>
    </reaction>
</comment>
<feature type="binding site" evidence="11">
    <location>
        <position position="208"/>
    </location>
    <ligand>
        <name>ATP</name>
        <dbReference type="ChEBI" id="CHEBI:30616"/>
    </ligand>
</feature>
<dbReference type="PROSITE" id="PS00108">
    <property type="entry name" value="PROTEIN_KINASE_ST"/>
    <property type="match status" value="1"/>
</dbReference>
<keyword evidence="3" id="KW-0723">Serine/threonine-protein kinase</keyword>
<dbReference type="GO" id="GO:0004674">
    <property type="term" value="F:protein serine/threonine kinase activity"/>
    <property type="evidence" value="ECO:0007669"/>
    <property type="project" value="UniProtKB-KW"/>
</dbReference>
<evidence type="ECO:0000256" key="10">
    <source>
        <dbReference type="ARBA" id="ARBA00051680"/>
    </source>
</evidence>
<dbReference type="Pfam" id="PF00069">
    <property type="entry name" value="Pkinase"/>
    <property type="match status" value="1"/>
</dbReference>
<dbReference type="OrthoDB" id="9332038at2759"/>
<keyword evidence="14" id="KW-1185">Reference proteome</keyword>
<feature type="domain" description="Protein kinase" evidence="12">
    <location>
        <begin position="179"/>
        <end position="475"/>
    </location>
</feature>
<comment type="caution">
    <text evidence="13">The sequence shown here is derived from an EMBL/GenBank/DDBJ whole genome shotgun (WGS) entry which is preliminary data.</text>
</comment>
<dbReference type="InterPro" id="IPR000719">
    <property type="entry name" value="Prot_kinase_dom"/>
</dbReference>
<evidence type="ECO:0000313" key="14">
    <source>
        <dbReference type="Proteomes" id="UP000187209"/>
    </source>
</evidence>
<evidence type="ECO:0000256" key="2">
    <source>
        <dbReference type="ARBA" id="ARBA00013203"/>
    </source>
</evidence>
<evidence type="ECO:0000256" key="5">
    <source>
        <dbReference type="ARBA" id="ARBA00022741"/>
    </source>
</evidence>
<dbReference type="GO" id="GO:0005524">
    <property type="term" value="F:ATP binding"/>
    <property type="evidence" value="ECO:0007669"/>
    <property type="project" value="UniProtKB-UniRule"/>
</dbReference>
<evidence type="ECO:0000256" key="8">
    <source>
        <dbReference type="ARBA" id="ARBA00049003"/>
    </source>
</evidence>
<evidence type="ECO:0000256" key="1">
    <source>
        <dbReference type="ARBA" id="ARBA00008867"/>
    </source>
</evidence>
<dbReference type="GO" id="GO:0005856">
    <property type="term" value="C:cytoskeleton"/>
    <property type="evidence" value="ECO:0007669"/>
    <property type="project" value="TreeGrafter"/>
</dbReference>
<evidence type="ECO:0000256" key="11">
    <source>
        <dbReference type="PROSITE-ProRule" id="PRU10141"/>
    </source>
</evidence>
<dbReference type="Gene3D" id="1.10.510.10">
    <property type="entry name" value="Transferase(Phosphotransferase) domain 1"/>
    <property type="match status" value="1"/>
</dbReference>
<name>A0A1R2AP39_9CILI</name>
<keyword evidence="7 11" id="KW-0067">ATP-binding</keyword>
<organism evidence="13 14">
    <name type="scientific">Stentor coeruleus</name>
    <dbReference type="NCBI Taxonomy" id="5963"/>
    <lineage>
        <taxon>Eukaryota</taxon>
        <taxon>Sar</taxon>
        <taxon>Alveolata</taxon>
        <taxon>Ciliophora</taxon>
        <taxon>Postciliodesmatophora</taxon>
        <taxon>Heterotrichea</taxon>
        <taxon>Heterotrichida</taxon>
        <taxon>Stentoridae</taxon>
        <taxon>Stentor</taxon>
    </lineage>
</organism>
<dbReference type="EMBL" id="MPUH01001784">
    <property type="protein sequence ID" value="OMJ66215.1"/>
    <property type="molecule type" value="Genomic_DNA"/>
</dbReference>
<dbReference type="Gene3D" id="3.30.10.30">
    <property type="entry name" value="DYRK"/>
    <property type="match status" value="1"/>
</dbReference>
<dbReference type="PROSITE" id="PS50011">
    <property type="entry name" value="PROTEIN_KINASE_DOM"/>
    <property type="match status" value="1"/>
</dbReference>
<dbReference type="SMART" id="SM00220">
    <property type="entry name" value="S_TKc"/>
    <property type="match status" value="1"/>
</dbReference>
<dbReference type="Gene3D" id="3.30.200.20">
    <property type="entry name" value="Phosphorylase Kinase, domain 1"/>
    <property type="match status" value="1"/>
</dbReference>
<keyword evidence="6" id="KW-0418">Kinase</keyword>
<comment type="catalytic activity">
    <reaction evidence="8">
        <text>L-seryl-[protein] + ATP = O-phospho-L-seryl-[protein] + ADP + H(+)</text>
        <dbReference type="Rhea" id="RHEA:17989"/>
        <dbReference type="Rhea" id="RHEA-COMP:9863"/>
        <dbReference type="Rhea" id="RHEA-COMP:11604"/>
        <dbReference type="ChEBI" id="CHEBI:15378"/>
        <dbReference type="ChEBI" id="CHEBI:29999"/>
        <dbReference type="ChEBI" id="CHEBI:30616"/>
        <dbReference type="ChEBI" id="CHEBI:83421"/>
        <dbReference type="ChEBI" id="CHEBI:456216"/>
        <dbReference type="EC" id="2.7.12.1"/>
    </reaction>
</comment>
<sequence>MDKYSSPLKLSSNTLSYSMHKSTRSEAGIMDGGKQLISRLSLNSFLANSIKPKPKLCMGNPFEEISLLPTAKDLKESFIFKEASKTVKATTKKFDLKSSIPKKETLLPRCRWEDVKIPATPNEVLKKFQDILPKWEQEEILNYNEIFYIGKNFKPKDPEFDDPNGDYKILIKDHIAFRYEIIALIGKGSFGQVLEVYDHKEKNNIALKVIKNKKKFSQQAKIEIEILEAVKSFDQGKVSNIIEIQEDFIFRNHICIAFELYSLNLYELLKRNSFKGLSFGFIKKIALQLFQSLKTLEECQIIHCDLKPENILLMNMTRPNVRLIDLGSSCYISQRLYTYIQSRFYRAPEIILGIPYTMAIDIWSLGCVLTELYTGIPIFPGENEADMLYCMMEILGIPPENMINISTRKHLYFDNYGEPKIKLNSRGRKRIPGTRSLRSILKGAEDEFFQIIEGCLKWNPAERIKPDDALKLNWLIDSQLENRKRVIRHKKISLEDVTRHVPNLQKFIAHRAQLSEN</sequence>
<evidence type="ECO:0000256" key="9">
    <source>
        <dbReference type="ARBA" id="ARBA00049308"/>
    </source>
</evidence>
<dbReference type="PANTHER" id="PTHR24058:SF22">
    <property type="entry name" value="DUAL SPECIFICITY TYROSINE-PHOSPHORYLATION-REGULATED KINASE 4"/>
    <property type="match status" value="1"/>
</dbReference>
<evidence type="ECO:0000259" key="12">
    <source>
        <dbReference type="PROSITE" id="PS50011"/>
    </source>
</evidence>